<name>A0A1H7L2Q2_9GAMM</name>
<organism evidence="1 2">
    <name type="scientific">Colwellia chukchiensis</name>
    <dbReference type="NCBI Taxonomy" id="641665"/>
    <lineage>
        <taxon>Bacteria</taxon>
        <taxon>Pseudomonadati</taxon>
        <taxon>Pseudomonadota</taxon>
        <taxon>Gammaproteobacteria</taxon>
        <taxon>Alteromonadales</taxon>
        <taxon>Colwelliaceae</taxon>
        <taxon>Colwellia</taxon>
    </lineage>
</organism>
<dbReference type="OrthoDB" id="7860618at2"/>
<dbReference type="AlphaFoldDB" id="A0A1H7L2Q2"/>
<proteinExistence type="predicted"/>
<dbReference type="Proteomes" id="UP000199297">
    <property type="component" value="Unassembled WGS sequence"/>
</dbReference>
<protein>
    <submittedName>
        <fullName evidence="1">Uncharacterized protein</fullName>
    </submittedName>
</protein>
<reference evidence="2" key="1">
    <citation type="submission" date="2016-10" db="EMBL/GenBank/DDBJ databases">
        <authorList>
            <person name="Varghese N."/>
            <person name="Submissions S."/>
        </authorList>
    </citation>
    <scope>NUCLEOTIDE SEQUENCE [LARGE SCALE GENOMIC DNA]</scope>
    <source>
        <strain evidence="2">CGMCC 1.9127</strain>
    </source>
</reference>
<dbReference type="RefSeq" id="WP_085284512.1">
    <property type="nucleotide sequence ID" value="NZ_FOBI01000004.1"/>
</dbReference>
<accession>A0A1H7L2Q2</accession>
<evidence type="ECO:0000313" key="2">
    <source>
        <dbReference type="Proteomes" id="UP000199297"/>
    </source>
</evidence>
<keyword evidence="2" id="KW-1185">Reference proteome</keyword>
<sequence length="77" mass="8684">MKEFDVTMTFDTGENDLSLDAIDDLLFEGGFDDALISHSGTRLIQIELRRSASSEDFLIKAVMRQVSEIFPNSKQLN</sequence>
<evidence type="ECO:0000313" key="1">
    <source>
        <dbReference type="EMBL" id="SEK92547.1"/>
    </source>
</evidence>
<gene>
    <name evidence="1" type="ORF">SAMN05216262_1049</name>
</gene>
<dbReference type="EMBL" id="FOBI01000004">
    <property type="protein sequence ID" value="SEK92547.1"/>
    <property type="molecule type" value="Genomic_DNA"/>
</dbReference>